<accession>A0A8T0FD36</accession>
<feature type="transmembrane region" description="Helical" evidence="1">
    <location>
        <begin position="121"/>
        <end position="139"/>
    </location>
</feature>
<feature type="transmembrane region" description="Helical" evidence="1">
    <location>
        <begin position="12"/>
        <end position="35"/>
    </location>
</feature>
<protein>
    <submittedName>
        <fullName evidence="2">Uncharacterized protein</fullName>
    </submittedName>
</protein>
<evidence type="ECO:0000313" key="2">
    <source>
        <dbReference type="EMBL" id="KAF8788168.1"/>
    </source>
</evidence>
<gene>
    <name evidence="2" type="ORF">HNY73_009699</name>
</gene>
<keyword evidence="1" id="KW-0812">Transmembrane</keyword>
<dbReference type="Pfam" id="PF06151">
    <property type="entry name" value="Trehalose_recp"/>
    <property type="match status" value="1"/>
</dbReference>
<evidence type="ECO:0000313" key="3">
    <source>
        <dbReference type="Proteomes" id="UP000807504"/>
    </source>
</evidence>
<keyword evidence="3" id="KW-1185">Reference proteome</keyword>
<comment type="caution">
    <text evidence="2">The sequence shown here is derived from an EMBL/GenBank/DDBJ whole genome shotgun (WGS) entry which is preliminary data.</text>
</comment>
<dbReference type="GO" id="GO:0016020">
    <property type="term" value="C:membrane"/>
    <property type="evidence" value="ECO:0007669"/>
    <property type="project" value="InterPro"/>
</dbReference>
<evidence type="ECO:0000256" key="1">
    <source>
        <dbReference type="SAM" id="Phobius"/>
    </source>
</evidence>
<keyword evidence="1" id="KW-0472">Membrane</keyword>
<organism evidence="2 3">
    <name type="scientific">Argiope bruennichi</name>
    <name type="common">Wasp spider</name>
    <name type="synonym">Aranea bruennichi</name>
    <dbReference type="NCBI Taxonomy" id="94029"/>
    <lineage>
        <taxon>Eukaryota</taxon>
        <taxon>Metazoa</taxon>
        <taxon>Ecdysozoa</taxon>
        <taxon>Arthropoda</taxon>
        <taxon>Chelicerata</taxon>
        <taxon>Arachnida</taxon>
        <taxon>Araneae</taxon>
        <taxon>Araneomorphae</taxon>
        <taxon>Entelegynae</taxon>
        <taxon>Araneoidea</taxon>
        <taxon>Araneidae</taxon>
        <taxon>Argiope</taxon>
    </lineage>
</organism>
<reference evidence="2" key="2">
    <citation type="submission" date="2020-06" db="EMBL/GenBank/DDBJ databases">
        <authorList>
            <person name="Sheffer M."/>
        </authorList>
    </citation>
    <scope>NUCLEOTIDE SEQUENCE</scope>
</reference>
<dbReference type="Proteomes" id="UP000807504">
    <property type="component" value="Unassembled WGS sequence"/>
</dbReference>
<dbReference type="GO" id="GO:0008527">
    <property type="term" value="F:taste receptor activity"/>
    <property type="evidence" value="ECO:0007669"/>
    <property type="project" value="InterPro"/>
</dbReference>
<keyword evidence="1" id="KW-1133">Transmembrane helix</keyword>
<dbReference type="AlphaFoldDB" id="A0A8T0FD36"/>
<name>A0A8T0FD36_ARGBR</name>
<sequence length="146" mass="16064">MLEMIEATLSTASVLTCAANFVALLTNMCQLLMYLSESKAITLIDISFISGSAVVSTVSILLNAGKIPIEMEKISRLMQRRLEQRSLLEMNSKDVLSESSTKNEQVFVLSGSDFIHYRKSTILTCLGTILTYGLLILSIELKTVPP</sequence>
<proteinExistence type="predicted"/>
<feature type="transmembrane region" description="Helical" evidence="1">
    <location>
        <begin position="41"/>
        <end position="64"/>
    </location>
</feature>
<reference evidence="2" key="1">
    <citation type="journal article" date="2020" name="bioRxiv">
        <title>Chromosome-level reference genome of the European wasp spider Argiope bruennichi: a resource for studies on range expansion and evolutionary adaptation.</title>
        <authorList>
            <person name="Sheffer M.M."/>
            <person name="Hoppe A."/>
            <person name="Krehenwinkel H."/>
            <person name="Uhl G."/>
            <person name="Kuss A.W."/>
            <person name="Jensen L."/>
            <person name="Jensen C."/>
            <person name="Gillespie R.G."/>
            <person name="Hoff K.J."/>
            <person name="Prost S."/>
        </authorList>
    </citation>
    <scope>NUCLEOTIDE SEQUENCE</scope>
</reference>
<dbReference type="InterPro" id="IPR009318">
    <property type="entry name" value="Gustatory_rcpt"/>
</dbReference>
<dbReference type="EMBL" id="JABXBU010000015">
    <property type="protein sequence ID" value="KAF8788168.1"/>
    <property type="molecule type" value="Genomic_DNA"/>
</dbReference>